<gene>
    <name evidence="1" type="ORF">GA0070613_4628</name>
</gene>
<reference evidence="2" key="1">
    <citation type="submission" date="2016-06" db="EMBL/GenBank/DDBJ databases">
        <authorList>
            <person name="Varghese N."/>
            <person name="Submissions Spin"/>
        </authorList>
    </citation>
    <scope>NUCLEOTIDE SEQUENCE [LARGE SCALE GENOMIC DNA]</scope>
    <source>
        <strain evidence="2">DSM 43819</strain>
    </source>
</reference>
<accession>A0A1C5JG65</accession>
<dbReference type="AlphaFoldDB" id="A0A1C5JG65"/>
<dbReference type="Proteomes" id="UP000198221">
    <property type="component" value="Chromosome I"/>
</dbReference>
<dbReference type="RefSeq" id="WP_089014146.1">
    <property type="nucleotide sequence ID" value="NZ_LT607754.1"/>
</dbReference>
<evidence type="ECO:0000313" key="2">
    <source>
        <dbReference type="Proteomes" id="UP000198221"/>
    </source>
</evidence>
<dbReference type="Pfam" id="PF22281">
    <property type="entry name" value="DUF6959"/>
    <property type="match status" value="1"/>
</dbReference>
<evidence type="ECO:0000313" key="1">
    <source>
        <dbReference type="EMBL" id="SCG69555.1"/>
    </source>
</evidence>
<sequence length="96" mass="10498">MDDEHAQVLAHGGNTAVTHLAGRAFPGIHVQGDTFAEMRRQLAGAASRLRHTEGGSEPLDDLDYVIEEMTQILRFYEAVLAERGIQLPYPGERPAG</sequence>
<name>A0A1C5JG65_9ACTN</name>
<protein>
    <submittedName>
        <fullName evidence="1">Uncharacterized protein</fullName>
    </submittedName>
</protein>
<organism evidence="1 2">
    <name type="scientific">Micromonospora inositola</name>
    <dbReference type="NCBI Taxonomy" id="47865"/>
    <lineage>
        <taxon>Bacteria</taxon>
        <taxon>Bacillati</taxon>
        <taxon>Actinomycetota</taxon>
        <taxon>Actinomycetes</taxon>
        <taxon>Micromonosporales</taxon>
        <taxon>Micromonosporaceae</taxon>
        <taxon>Micromonospora</taxon>
    </lineage>
</organism>
<keyword evidence="2" id="KW-1185">Reference proteome</keyword>
<proteinExistence type="predicted"/>
<dbReference type="EMBL" id="LT607754">
    <property type="protein sequence ID" value="SCG69555.1"/>
    <property type="molecule type" value="Genomic_DNA"/>
</dbReference>
<dbReference type="InterPro" id="IPR053801">
    <property type="entry name" value="DUF6959"/>
</dbReference>